<dbReference type="InterPro" id="IPR048680">
    <property type="entry name" value="COG4_N"/>
</dbReference>
<keyword evidence="12" id="KW-1185">Reference proteome</keyword>
<name>A0A1E3PWU8_LIPST</name>
<dbReference type="SMART" id="SM00762">
    <property type="entry name" value="Cog4"/>
    <property type="match status" value="1"/>
</dbReference>
<dbReference type="Proteomes" id="UP000094385">
    <property type="component" value="Unassembled WGS sequence"/>
</dbReference>
<dbReference type="PANTHER" id="PTHR24016">
    <property type="entry name" value="CONSERVED OLIGOMERIC GOLGI COMPLEX SUBUNIT 4"/>
    <property type="match status" value="1"/>
</dbReference>
<proteinExistence type="inferred from homology"/>
<feature type="region of interest" description="Disordered" evidence="9">
    <location>
        <begin position="509"/>
        <end position="531"/>
    </location>
</feature>
<keyword evidence="7" id="KW-0472">Membrane</keyword>
<keyword evidence="6" id="KW-0333">Golgi apparatus</keyword>
<comment type="subcellular location">
    <subcellularLocation>
        <location evidence="1">Golgi apparatus membrane</location>
        <topology evidence="1">Peripheral membrane protein</topology>
    </subcellularLocation>
</comment>
<dbReference type="InterPro" id="IPR013167">
    <property type="entry name" value="COG4_M"/>
</dbReference>
<evidence type="ECO:0000256" key="6">
    <source>
        <dbReference type="ARBA" id="ARBA00023034"/>
    </source>
</evidence>
<evidence type="ECO:0000256" key="7">
    <source>
        <dbReference type="ARBA" id="ARBA00023136"/>
    </source>
</evidence>
<feature type="domain" description="COG4 transport protein middle alpha-helical bundle" evidence="10">
    <location>
        <begin position="168"/>
        <end position="507"/>
    </location>
</feature>
<evidence type="ECO:0000313" key="11">
    <source>
        <dbReference type="EMBL" id="ODQ69896.1"/>
    </source>
</evidence>
<accession>A0A1E3PWU8</accession>
<protein>
    <recommendedName>
        <fullName evidence="3">Conserved oligomeric Golgi complex subunit 4</fullName>
    </recommendedName>
    <alternativeName>
        <fullName evidence="8">Component of oligomeric Golgi complex 4</fullName>
    </alternativeName>
</protein>
<dbReference type="GO" id="GO:0015031">
    <property type="term" value="P:protein transport"/>
    <property type="evidence" value="ECO:0007669"/>
    <property type="project" value="UniProtKB-KW"/>
</dbReference>
<dbReference type="Pfam" id="PF20663">
    <property type="entry name" value="COG4_N"/>
    <property type="match status" value="1"/>
</dbReference>
<dbReference type="PANTHER" id="PTHR24016:SF0">
    <property type="entry name" value="CONSERVED OLIGOMERIC GOLGI COMPLEX SUBUNIT 4"/>
    <property type="match status" value="1"/>
</dbReference>
<dbReference type="STRING" id="675824.A0A1E3PWU8"/>
<keyword evidence="4" id="KW-0813">Transport</keyword>
<sequence>MADDPPPDISQCATYDELVASMSYVHAKSEALTAQMTSLYESQTGPLSFALQRLDILGASLSTPQQTARSLTKMLSDASFVASRISQKVRQLDKEQSRVQQSLDYALKTQELKSCIIGIYDATQVRDWEAVAQHIHRASKLPPELVKGRFAEVMVPTEENPENPAIALQNETESFGALFLKEFEAAAKAKDMEKITRFFKLFPLIGKEKEGLDVYAKFVCTIIAGQSRQLMGSKIEGPLFFGMALSRLFENIATIVDQHTPIVERYYGRGKMQRVIERIQLEADTQGGIIVDTYFDDRNINRRLSDIKSYAFSFLVQSFMPTGMGMNMGMRSMSPAAGTDAGINVQDIDTVLNECAVMIGRWSLYCKFLAIKWWAQEPKSEDEKPIAENKSATALKIPPILPDSKLYVKMNTRVASAFESMATFFFRRSVEKAFQLDEAPNLKRLPPEPSASSPLITSAIDDVMYVLNAVLERTVSTGHAHLIKNVIGNVRRVLESDLVGMIQRKMRDETYPKNVGTSSGNGPPPPPPEDKVNGFLVHLNNLDVATEYIERIIGTVVASCGDGEVVSVFPFGDEHAKVTSALNGLSSSFDSRVKELLHDGIQVIFVQVVKPRLRPLLSEAFKEATYMPHGSGSTDDPEESLSEQQADLVRLRFAYGWDALMHPIRKILTERNYSRLLSVTSEYVSTLLERRVWAMTGRVNELGAIQLERDVAGIISHVSQGKWYFLRERFVRVAQLVMVLGLDEQELEAGGIEWVLTDEERRRAATIRVDEM</sequence>
<reference evidence="11 12" key="1">
    <citation type="journal article" date="2016" name="Proc. Natl. Acad. Sci. U.S.A.">
        <title>Comparative genomics of biotechnologically important yeasts.</title>
        <authorList>
            <person name="Riley R."/>
            <person name="Haridas S."/>
            <person name="Wolfe K.H."/>
            <person name="Lopes M.R."/>
            <person name="Hittinger C.T."/>
            <person name="Goeker M."/>
            <person name="Salamov A.A."/>
            <person name="Wisecaver J.H."/>
            <person name="Long T.M."/>
            <person name="Calvey C.H."/>
            <person name="Aerts A.L."/>
            <person name="Barry K.W."/>
            <person name="Choi C."/>
            <person name="Clum A."/>
            <person name="Coughlan A.Y."/>
            <person name="Deshpande S."/>
            <person name="Douglass A.P."/>
            <person name="Hanson S.J."/>
            <person name="Klenk H.-P."/>
            <person name="LaButti K.M."/>
            <person name="Lapidus A."/>
            <person name="Lindquist E.A."/>
            <person name="Lipzen A.M."/>
            <person name="Meier-Kolthoff J.P."/>
            <person name="Ohm R.A."/>
            <person name="Otillar R.P."/>
            <person name="Pangilinan J.L."/>
            <person name="Peng Y."/>
            <person name="Rokas A."/>
            <person name="Rosa C.A."/>
            <person name="Scheuner C."/>
            <person name="Sibirny A.A."/>
            <person name="Slot J.C."/>
            <person name="Stielow J.B."/>
            <person name="Sun H."/>
            <person name="Kurtzman C.P."/>
            <person name="Blackwell M."/>
            <person name="Grigoriev I.V."/>
            <person name="Jeffries T.W."/>
        </authorList>
    </citation>
    <scope>NUCLEOTIDE SEQUENCE [LARGE SCALE GENOMIC DNA]</scope>
    <source>
        <strain evidence="11 12">NRRL Y-11557</strain>
    </source>
</reference>
<dbReference type="Pfam" id="PF08318">
    <property type="entry name" value="COG4_m"/>
    <property type="match status" value="1"/>
</dbReference>
<evidence type="ECO:0000256" key="3">
    <source>
        <dbReference type="ARBA" id="ARBA00020975"/>
    </source>
</evidence>
<dbReference type="InterPro" id="IPR048682">
    <property type="entry name" value="COG4"/>
</dbReference>
<evidence type="ECO:0000256" key="8">
    <source>
        <dbReference type="ARBA" id="ARBA00031340"/>
    </source>
</evidence>
<dbReference type="OrthoDB" id="47059at2759"/>
<evidence type="ECO:0000313" key="12">
    <source>
        <dbReference type="Proteomes" id="UP000094385"/>
    </source>
</evidence>
<evidence type="ECO:0000256" key="5">
    <source>
        <dbReference type="ARBA" id="ARBA00022927"/>
    </source>
</evidence>
<dbReference type="Pfam" id="PF20662">
    <property type="entry name" value="COG4_C"/>
    <property type="match status" value="1"/>
</dbReference>
<gene>
    <name evidence="11" type="ORF">LIPSTDRAFT_6560</name>
</gene>
<evidence type="ECO:0000256" key="2">
    <source>
        <dbReference type="ARBA" id="ARBA00009215"/>
    </source>
</evidence>
<evidence type="ECO:0000256" key="9">
    <source>
        <dbReference type="SAM" id="MobiDB-lite"/>
    </source>
</evidence>
<comment type="similarity">
    <text evidence="2">Belongs to the COG4 family.</text>
</comment>
<dbReference type="AlphaFoldDB" id="A0A1E3PWU8"/>
<evidence type="ECO:0000256" key="1">
    <source>
        <dbReference type="ARBA" id="ARBA00004395"/>
    </source>
</evidence>
<keyword evidence="5" id="KW-0653">Protein transport</keyword>
<evidence type="ECO:0000256" key="4">
    <source>
        <dbReference type="ARBA" id="ARBA00022448"/>
    </source>
</evidence>
<dbReference type="InterPro" id="IPR048684">
    <property type="entry name" value="COG4_C"/>
</dbReference>
<evidence type="ECO:0000259" key="10">
    <source>
        <dbReference type="SMART" id="SM00762"/>
    </source>
</evidence>
<dbReference type="GO" id="GO:0000139">
    <property type="term" value="C:Golgi membrane"/>
    <property type="evidence" value="ECO:0007669"/>
    <property type="project" value="UniProtKB-SubCell"/>
</dbReference>
<dbReference type="Gene3D" id="1.10.287.1060">
    <property type="entry name" value="ESAT-6-like"/>
    <property type="match status" value="1"/>
</dbReference>
<organism evidence="11 12">
    <name type="scientific">Lipomyces starkeyi NRRL Y-11557</name>
    <dbReference type="NCBI Taxonomy" id="675824"/>
    <lineage>
        <taxon>Eukaryota</taxon>
        <taxon>Fungi</taxon>
        <taxon>Dikarya</taxon>
        <taxon>Ascomycota</taxon>
        <taxon>Saccharomycotina</taxon>
        <taxon>Lipomycetes</taxon>
        <taxon>Lipomycetales</taxon>
        <taxon>Lipomycetaceae</taxon>
        <taxon>Lipomyces</taxon>
    </lineage>
</organism>
<dbReference type="EMBL" id="KV454302">
    <property type="protein sequence ID" value="ODQ69896.1"/>
    <property type="molecule type" value="Genomic_DNA"/>
</dbReference>
<dbReference type="Gene3D" id="1.20.58.1970">
    <property type="match status" value="1"/>
</dbReference>